<sequence length="247" mass="26356">MSGHSKWATIKHAKGAADAKRGQLFTKFIKEISIAAKMGGGDPATNPRLRTAVLKARAANMPKDNIERAIKKGTGELGAVSYEELLYEGYGPGGVAVLVEVLTDNKNRSAASVRNIFTKSGGNLGATGSVAYMFNRKGIIEYDAEKVSEEAVMETALEAGAEDIATEDGVITVTTDPNEFASVLEALQGKGFESISAAVSMVPDTYVTLDNETTQKALKMIDKLEEDEDVQTVSTNIDIPDGFEMPE</sequence>
<dbReference type="PANTHER" id="PTHR12532">
    <property type="entry name" value="TRANSLATIONAL ACTIVATOR OF CYTOCHROME C OXIDASE 1"/>
    <property type="match status" value="1"/>
</dbReference>
<dbReference type="GO" id="GO:0005829">
    <property type="term" value="C:cytosol"/>
    <property type="evidence" value="ECO:0007669"/>
    <property type="project" value="TreeGrafter"/>
</dbReference>
<evidence type="ECO:0000259" key="8">
    <source>
        <dbReference type="Pfam" id="PF20772"/>
    </source>
</evidence>
<dbReference type="InterPro" id="IPR049083">
    <property type="entry name" value="TACO1_YebC_N"/>
</dbReference>
<dbReference type="GO" id="GO:0003677">
    <property type="term" value="F:DNA binding"/>
    <property type="evidence" value="ECO:0007669"/>
    <property type="project" value="UniProtKB-UniRule"/>
</dbReference>
<dbReference type="NCBIfam" id="TIGR01033">
    <property type="entry name" value="YebC/PmpR family DNA-binding transcriptional regulator"/>
    <property type="match status" value="1"/>
</dbReference>
<dbReference type="InterPro" id="IPR017856">
    <property type="entry name" value="Integrase-like_N"/>
</dbReference>
<proteinExistence type="inferred from homology"/>
<reference evidence="9 10" key="1">
    <citation type="submission" date="2020-09" db="EMBL/GenBank/DDBJ databases">
        <title>Characterization of Treponema spp. from bovine digital dermatitis in Korea.</title>
        <authorList>
            <person name="Espiritu H.M."/>
            <person name="Cho Y.I."/>
            <person name="Mamuad L."/>
        </authorList>
    </citation>
    <scope>NUCLEOTIDE SEQUENCE [LARGE SCALE GENOMIC DNA]</scope>
    <source>
        <strain evidence="9 10">KS1</strain>
    </source>
</reference>
<dbReference type="RefSeq" id="WP_020965583.1">
    <property type="nucleotide sequence ID" value="NZ_CP045670.1"/>
</dbReference>
<dbReference type="InterPro" id="IPR048300">
    <property type="entry name" value="TACO1_YebC-like_2nd/3rd_dom"/>
</dbReference>
<keyword evidence="2 6" id="KW-0963">Cytoplasm</keyword>
<evidence type="ECO:0000256" key="6">
    <source>
        <dbReference type="HAMAP-Rule" id="MF_00693"/>
    </source>
</evidence>
<feature type="domain" description="TACO1/YebC-like second and third" evidence="7">
    <location>
        <begin position="82"/>
        <end position="237"/>
    </location>
</feature>
<evidence type="ECO:0000259" key="7">
    <source>
        <dbReference type="Pfam" id="PF01709"/>
    </source>
</evidence>
<accession>A0A7S6WRT6</accession>
<dbReference type="EMBL" id="CP061839">
    <property type="protein sequence ID" value="QOW62052.1"/>
    <property type="molecule type" value="Genomic_DNA"/>
</dbReference>
<dbReference type="Pfam" id="PF01709">
    <property type="entry name" value="Transcrip_reg"/>
    <property type="match status" value="1"/>
</dbReference>
<keyword evidence="3 6" id="KW-0805">Transcription regulation</keyword>
<dbReference type="Proteomes" id="UP000593915">
    <property type="component" value="Chromosome"/>
</dbReference>
<dbReference type="FunFam" id="1.10.10.200:FF:000002">
    <property type="entry name" value="Probable transcriptional regulatory protein CLM62_37755"/>
    <property type="match status" value="1"/>
</dbReference>
<protein>
    <recommendedName>
        <fullName evidence="6">Probable transcriptional regulatory protein IFE08_06900</fullName>
    </recommendedName>
</protein>
<evidence type="ECO:0000313" key="10">
    <source>
        <dbReference type="Proteomes" id="UP000593915"/>
    </source>
</evidence>
<dbReference type="GeneID" id="301090311"/>
<evidence type="ECO:0000256" key="4">
    <source>
        <dbReference type="ARBA" id="ARBA00023125"/>
    </source>
</evidence>
<gene>
    <name evidence="9" type="ORF">IFE08_06900</name>
</gene>
<dbReference type="Gene3D" id="3.30.70.980">
    <property type="match status" value="2"/>
</dbReference>
<dbReference type="HAMAP" id="MF_00693">
    <property type="entry name" value="Transcrip_reg_TACO1"/>
    <property type="match status" value="1"/>
</dbReference>
<dbReference type="NCBIfam" id="NF001030">
    <property type="entry name" value="PRK00110.1"/>
    <property type="match status" value="1"/>
</dbReference>
<dbReference type="AlphaFoldDB" id="A0A7S6WRT6"/>
<dbReference type="InterPro" id="IPR002876">
    <property type="entry name" value="Transcrip_reg_TACO1-like"/>
</dbReference>
<evidence type="ECO:0000256" key="3">
    <source>
        <dbReference type="ARBA" id="ARBA00023015"/>
    </source>
</evidence>
<comment type="subcellular location">
    <subcellularLocation>
        <location evidence="6">Cytoplasm</location>
    </subcellularLocation>
</comment>
<dbReference type="Pfam" id="PF20772">
    <property type="entry name" value="TACO1_YebC_N"/>
    <property type="match status" value="1"/>
</dbReference>
<keyword evidence="5 6" id="KW-0804">Transcription</keyword>
<evidence type="ECO:0000256" key="2">
    <source>
        <dbReference type="ARBA" id="ARBA00022490"/>
    </source>
</evidence>
<dbReference type="SUPFAM" id="SSF75625">
    <property type="entry name" value="YebC-like"/>
    <property type="match status" value="1"/>
</dbReference>
<keyword evidence="4 6" id="KW-0238">DNA-binding</keyword>
<dbReference type="NCBIfam" id="NF009044">
    <property type="entry name" value="PRK12378.1"/>
    <property type="match status" value="1"/>
</dbReference>
<comment type="similarity">
    <text evidence="1 6">Belongs to the TACO1 family.</text>
</comment>
<feature type="domain" description="TACO1/YebC-like N-terminal" evidence="8">
    <location>
        <begin position="5"/>
        <end position="76"/>
    </location>
</feature>
<dbReference type="InterPro" id="IPR029072">
    <property type="entry name" value="YebC-like"/>
</dbReference>
<evidence type="ECO:0000256" key="5">
    <source>
        <dbReference type="ARBA" id="ARBA00023163"/>
    </source>
</evidence>
<organism evidence="9 10">
    <name type="scientific">Treponema pedis</name>
    <dbReference type="NCBI Taxonomy" id="409322"/>
    <lineage>
        <taxon>Bacteria</taxon>
        <taxon>Pseudomonadati</taxon>
        <taxon>Spirochaetota</taxon>
        <taxon>Spirochaetia</taxon>
        <taxon>Spirochaetales</taxon>
        <taxon>Treponemataceae</taxon>
        <taxon>Treponema</taxon>
    </lineage>
</organism>
<dbReference type="Gene3D" id="1.10.10.200">
    <property type="match status" value="1"/>
</dbReference>
<dbReference type="PANTHER" id="PTHR12532:SF6">
    <property type="entry name" value="TRANSCRIPTIONAL REGULATORY PROTEIN YEBC-RELATED"/>
    <property type="match status" value="1"/>
</dbReference>
<dbReference type="GO" id="GO:0006355">
    <property type="term" value="P:regulation of DNA-templated transcription"/>
    <property type="evidence" value="ECO:0007669"/>
    <property type="project" value="UniProtKB-UniRule"/>
</dbReference>
<dbReference type="InterPro" id="IPR026564">
    <property type="entry name" value="Transcrip_reg_TACO1-like_dom3"/>
</dbReference>
<evidence type="ECO:0000313" key="9">
    <source>
        <dbReference type="EMBL" id="QOW62052.1"/>
    </source>
</evidence>
<dbReference type="FunFam" id="3.30.70.980:FF:000002">
    <property type="entry name" value="Probable transcriptional regulatory protein YebC"/>
    <property type="match status" value="1"/>
</dbReference>
<evidence type="ECO:0000256" key="1">
    <source>
        <dbReference type="ARBA" id="ARBA00008724"/>
    </source>
</evidence>
<name>A0A7S6WRT6_9SPIR</name>